<dbReference type="PROSITE" id="PS51012">
    <property type="entry name" value="ABC_TM2"/>
    <property type="match status" value="1"/>
</dbReference>
<gene>
    <name evidence="10" type="ORF">SAMN05216243_1971</name>
</gene>
<dbReference type="GO" id="GO:0005886">
    <property type="term" value="C:plasma membrane"/>
    <property type="evidence" value="ECO:0007669"/>
    <property type="project" value="UniProtKB-SubCell"/>
</dbReference>
<comment type="subcellular location">
    <subcellularLocation>
        <location evidence="1 8">Cell membrane</location>
        <topology evidence="1 8">Multi-pass membrane protein</topology>
    </subcellularLocation>
</comment>
<dbReference type="InterPro" id="IPR047817">
    <property type="entry name" value="ABC2_TM_bact-type"/>
</dbReference>
<evidence type="ECO:0000313" key="11">
    <source>
        <dbReference type="Proteomes" id="UP000198694"/>
    </source>
</evidence>
<feature type="transmembrane region" description="Helical" evidence="8">
    <location>
        <begin position="237"/>
        <end position="255"/>
    </location>
</feature>
<sequence length="267" mass="31395">MKTVINIINQQLFHFPLIIRLALYETKSKYQMHFLGVLWQFINPLLQVAVYWFVFGVGIRNGIPVEGTPFFIWLLMGLVPWFFISPTIVQGSNSIYSKINLVSKMKFPVSILPSITIVSNIFGFLITVIILGIVMFIYRIPVSIYALQLPYYLVCLFLLLYSITLFTSTISALIRDFQLLIQTLMRLLFFMTPILWSIEEFPGRFHTLIELNPFAYIVNGFRESLLSGSWFYEDWRYTIYFWSFTLLILFVGSLLHENYKNKFVDYL</sequence>
<protein>
    <recommendedName>
        <fullName evidence="8">Transport permease protein</fullName>
    </recommendedName>
</protein>
<evidence type="ECO:0000256" key="1">
    <source>
        <dbReference type="ARBA" id="ARBA00004651"/>
    </source>
</evidence>
<evidence type="ECO:0000256" key="5">
    <source>
        <dbReference type="ARBA" id="ARBA00022692"/>
    </source>
</evidence>
<dbReference type="RefSeq" id="WP_093213509.1">
    <property type="nucleotide sequence ID" value="NZ_FNFL01000003.1"/>
</dbReference>
<reference evidence="10 11" key="1">
    <citation type="submission" date="2016-10" db="EMBL/GenBank/DDBJ databases">
        <authorList>
            <person name="de Groot N.N."/>
        </authorList>
    </citation>
    <scope>NUCLEOTIDE SEQUENCE [LARGE SCALE GENOMIC DNA]</scope>
    <source>
        <strain evidence="10 11">CGMCC 1.6502</strain>
    </source>
</reference>
<evidence type="ECO:0000256" key="4">
    <source>
        <dbReference type="ARBA" id="ARBA00022475"/>
    </source>
</evidence>
<evidence type="ECO:0000256" key="2">
    <source>
        <dbReference type="ARBA" id="ARBA00007783"/>
    </source>
</evidence>
<dbReference type="GO" id="GO:0140359">
    <property type="term" value="F:ABC-type transporter activity"/>
    <property type="evidence" value="ECO:0007669"/>
    <property type="project" value="InterPro"/>
</dbReference>
<dbReference type="PANTHER" id="PTHR30413">
    <property type="entry name" value="INNER MEMBRANE TRANSPORT PERMEASE"/>
    <property type="match status" value="1"/>
</dbReference>
<dbReference type="OrthoDB" id="9794365at2"/>
<evidence type="ECO:0000256" key="6">
    <source>
        <dbReference type="ARBA" id="ARBA00022989"/>
    </source>
</evidence>
<organism evidence="10 11">
    <name type="scientific">Sediminibacillus albus</name>
    <dbReference type="NCBI Taxonomy" id="407036"/>
    <lineage>
        <taxon>Bacteria</taxon>
        <taxon>Bacillati</taxon>
        <taxon>Bacillota</taxon>
        <taxon>Bacilli</taxon>
        <taxon>Bacillales</taxon>
        <taxon>Bacillaceae</taxon>
        <taxon>Sediminibacillus</taxon>
    </lineage>
</organism>
<dbReference type="STRING" id="407036.SAMN05216243_1971"/>
<feature type="transmembrane region" description="Helical" evidence="8">
    <location>
        <begin position="110"/>
        <end position="137"/>
    </location>
</feature>
<keyword evidence="6 8" id="KW-1133">Transmembrane helix</keyword>
<keyword evidence="5 8" id="KW-0812">Transmembrane</keyword>
<keyword evidence="7 8" id="KW-0472">Membrane</keyword>
<proteinExistence type="inferred from homology"/>
<evidence type="ECO:0000256" key="8">
    <source>
        <dbReference type="RuleBase" id="RU361157"/>
    </source>
</evidence>
<evidence type="ECO:0000259" key="9">
    <source>
        <dbReference type="PROSITE" id="PS51012"/>
    </source>
</evidence>
<feature type="transmembrane region" description="Helical" evidence="8">
    <location>
        <begin position="70"/>
        <end position="89"/>
    </location>
</feature>
<dbReference type="InterPro" id="IPR013525">
    <property type="entry name" value="ABC2_TM"/>
</dbReference>
<feature type="domain" description="ABC transmembrane type-2" evidence="9">
    <location>
        <begin position="35"/>
        <end position="259"/>
    </location>
</feature>
<dbReference type="GO" id="GO:0015920">
    <property type="term" value="P:lipopolysaccharide transport"/>
    <property type="evidence" value="ECO:0007669"/>
    <property type="project" value="TreeGrafter"/>
</dbReference>
<dbReference type="AlphaFoldDB" id="A0A1G8ZH33"/>
<keyword evidence="3 8" id="KW-0813">Transport</keyword>
<dbReference type="PANTHER" id="PTHR30413:SF10">
    <property type="entry name" value="CAPSULE POLYSACCHARIDE EXPORT INNER-MEMBRANE PROTEIN CTRC"/>
    <property type="match status" value="1"/>
</dbReference>
<evidence type="ECO:0000256" key="3">
    <source>
        <dbReference type="ARBA" id="ARBA00022448"/>
    </source>
</evidence>
<accession>A0A1G8ZH33</accession>
<keyword evidence="4 8" id="KW-1003">Cell membrane</keyword>
<dbReference type="Pfam" id="PF01061">
    <property type="entry name" value="ABC2_membrane"/>
    <property type="match status" value="1"/>
</dbReference>
<feature type="transmembrane region" description="Helical" evidence="8">
    <location>
        <begin position="149"/>
        <end position="167"/>
    </location>
</feature>
<feature type="transmembrane region" description="Helical" evidence="8">
    <location>
        <begin position="37"/>
        <end position="58"/>
    </location>
</feature>
<feature type="transmembrane region" description="Helical" evidence="8">
    <location>
        <begin position="179"/>
        <end position="198"/>
    </location>
</feature>
<dbReference type="Proteomes" id="UP000198694">
    <property type="component" value="Unassembled WGS sequence"/>
</dbReference>
<name>A0A1G8ZH33_9BACI</name>
<dbReference type="EMBL" id="FNFL01000003">
    <property type="protein sequence ID" value="SDK13705.1"/>
    <property type="molecule type" value="Genomic_DNA"/>
</dbReference>
<comment type="similarity">
    <text evidence="2 8">Belongs to the ABC-2 integral membrane protein family.</text>
</comment>
<keyword evidence="11" id="KW-1185">Reference proteome</keyword>
<evidence type="ECO:0000256" key="7">
    <source>
        <dbReference type="ARBA" id="ARBA00023136"/>
    </source>
</evidence>
<evidence type="ECO:0000313" key="10">
    <source>
        <dbReference type="EMBL" id="SDK13705.1"/>
    </source>
</evidence>